<proteinExistence type="predicted"/>
<dbReference type="EMBL" id="AYYZ01000029">
    <property type="protein sequence ID" value="KRM51735.1"/>
    <property type="molecule type" value="Genomic_DNA"/>
</dbReference>
<dbReference type="PATRIC" id="fig|1423820.4.peg.944"/>
<dbReference type="Proteomes" id="UP000051291">
    <property type="component" value="Unassembled WGS sequence"/>
</dbReference>
<accession>A0A0R1ZAH4</accession>
<gene>
    <name evidence="1" type="ORF">FC64_GL000922</name>
</gene>
<reference evidence="1 2" key="1">
    <citation type="journal article" date="2015" name="Genome Announc.">
        <title>Expanding the biotechnology potential of lactobacilli through comparative genomics of 213 strains and associated genera.</title>
        <authorList>
            <person name="Sun Z."/>
            <person name="Harris H.M."/>
            <person name="McCann A."/>
            <person name="Guo C."/>
            <person name="Argimon S."/>
            <person name="Zhang W."/>
            <person name="Yang X."/>
            <person name="Jeffery I.B."/>
            <person name="Cooney J.C."/>
            <person name="Kagawa T.F."/>
            <person name="Liu W."/>
            <person name="Song Y."/>
            <person name="Salvetti E."/>
            <person name="Wrobel A."/>
            <person name="Rasinkangas P."/>
            <person name="Parkhill J."/>
            <person name="Rea M.C."/>
            <person name="O'Sullivan O."/>
            <person name="Ritari J."/>
            <person name="Douillard F.P."/>
            <person name="Paul Ross R."/>
            <person name="Yang R."/>
            <person name="Briner A.E."/>
            <person name="Felis G.E."/>
            <person name="de Vos W.M."/>
            <person name="Barrangou R."/>
            <person name="Klaenhammer T.R."/>
            <person name="Caufield P.W."/>
            <person name="Cui Y."/>
            <person name="Zhang H."/>
            <person name="O'Toole P.W."/>
        </authorList>
    </citation>
    <scope>NUCLEOTIDE SEQUENCE [LARGE SCALE GENOMIC DNA]</scope>
    <source>
        <strain evidence="1 2">DSM 20653</strain>
    </source>
</reference>
<evidence type="ECO:0000313" key="1">
    <source>
        <dbReference type="EMBL" id="KRM51735.1"/>
    </source>
</evidence>
<comment type="caution">
    <text evidence="1">The sequence shown here is derived from an EMBL/GenBank/DDBJ whole genome shotgun (WGS) entry which is preliminary data.</text>
</comment>
<organism evidence="1 2">
    <name type="scientific">Ligilactobacillus araffinosus DSM 20653</name>
    <dbReference type="NCBI Taxonomy" id="1423820"/>
    <lineage>
        <taxon>Bacteria</taxon>
        <taxon>Bacillati</taxon>
        <taxon>Bacillota</taxon>
        <taxon>Bacilli</taxon>
        <taxon>Lactobacillales</taxon>
        <taxon>Lactobacillaceae</taxon>
        <taxon>Ligilactobacillus</taxon>
    </lineage>
</organism>
<name>A0A0R1ZAH4_9LACO</name>
<sequence length="55" mass="6395">MVWVIVALVGGYLLENIPFIRNHKSYRLADYTVNGSSNVHNGYFIYSFENRKSLK</sequence>
<keyword evidence="2" id="KW-1185">Reference proteome</keyword>
<evidence type="ECO:0000313" key="2">
    <source>
        <dbReference type="Proteomes" id="UP000051291"/>
    </source>
</evidence>
<protein>
    <submittedName>
        <fullName evidence="1">Uncharacterized protein</fullName>
    </submittedName>
</protein>
<dbReference type="AlphaFoldDB" id="A0A0R1ZAH4"/>